<dbReference type="EMBL" id="LAZR01029473">
    <property type="protein sequence ID" value="KKL59476.1"/>
    <property type="molecule type" value="Genomic_DNA"/>
</dbReference>
<keyword evidence="1" id="KW-1133">Transmembrane helix</keyword>
<dbReference type="PANTHER" id="PTHR36435">
    <property type="entry name" value="SLR1288 PROTEIN"/>
    <property type="match status" value="1"/>
</dbReference>
<feature type="transmembrane region" description="Helical" evidence="1">
    <location>
        <begin position="12"/>
        <end position="42"/>
    </location>
</feature>
<dbReference type="InterPro" id="IPR003675">
    <property type="entry name" value="Rce1/LyrA-like_dom"/>
</dbReference>
<reference evidence="3" key="1">
    <citation type="journal article" date="2015" name="Nature">
        <title>Complex archaea that bridge the gap between prokaryotes and eukaryotes.</title>
        <authorList>
            <person name="Spang A."/>
            <person name="Saw J.H."/>
            <person name="Jorgensen S.L."/>
            <person name="Zaremba-Niedzwiedzka K."/>
            <person name="Martijn J."/>
            <person name="Lind A.E."/>
            <person name="van Eijk R."/>
            <person name="Schleper C."/>
            <person name="Guy L."/>
            <person name="Ettema T.J."/>
        </authorList>
    </citation>
    <scope>NUCLEOTIDE SEQUENCE</scope>
</reference>
<feature type="transmembrane region" description="Helical" evidence="1">
    <location>
        <begin position="96"/>
        <end position="120"/>
    </location>
</feature>
<dbReference type="InterPro" id="IPR052710">
    <property type="entry name" value="CAAX_protease"/>
</dbReference>
<evidence type="ECO:0000313" key="3">
    <source>
        <dbReference type="EMBL" id="KKL59476.1"/>
    </source>
</evidence>
<name>A0A0F9E052_9ZZZZ</name>
<dbReference type="Pfam" id="PF02517">
    <property type="entry name" value="Rce1-like"/>
    <property type="match status" value="1"/>
</dbReference>
<protein>
    <recommendedName>
        <fullName evidence="2">CAAX prenyl protease 2/Lysostaphin resistance protein A-like domain-containing protein</fullName>
    </recommendedName>
</protein>
<feature type="transmembrane region" description="Helical" evidence="1">
    <location>
        <begin position="208"/>
        <end position="232"/>
    </location>
</feature>
<gene>
    <name evidence="3" type="ORF">LCGC14_2214960</name>
</gene>
<keyword evidence="1" id="KW-0812">Transmembrane</keyword>
<dbReference type="GO" id="GO:0004175">
    <property type="term" value="F:endopeptidase activity"/>
    <property type="evidence" value="ECO:0007669"/>
    <property type="project" value="UniProtKB-ARBA"/>
</dbReference>
<evidence type="ECO:0000259" key="2">
    <source>
        <dbReference type="Pfam" id="PF02517"/>
    </source>
</evidence>
<sequence length="237" mass="24973">MPASGIMSHVTVRVALAMAIGVVIGALILLVTPVVIIGGVLAGGDPDNDEVETAIGLGVGLFLEGTLLLAVVLFTVRKYKVSWSALGLRLPQRGSWWLPLALLGGALVVVWTYFGILAVFGVEPQSNIPDEVFDSVPLVVLVGVLSLALAPFMEEMFFRGFLFGGLRGRWGVFLAALATGFLFSLAHIDPLLYVPFTAVGMLFAWGYVYSGSIVAGMIAHLFFNGISFGLAVSGVGT</sequence>
<feature type="domain" description="CAAX prenyl protease 2/Lysostaphin resistance protein A-like" evidence="2">
    <location>
        <begin position="139"/>
        <end position="225"/>
    </location>
</feature>
<dbReference type="AlphaFoldDB" id="A0A0F9E052"/>
<evidence type="ECO:0000256" key="1">
    <source>
        <dbReference type="SAM" id="Phobius"/>
    </source>
</evidence>
<dbReference type="PANTHER" id="PTHR36435:SF1">
    <property type="entry name" value="CAAX AMINO TERMINAL PROTEASE FAMILY PROTEIN"/>
    <property type="match status" value="1"/>
</dbReference>
<comment type="caution">
    <text evidence="3">The sequence shown here is derived from an EMBL/GenBank/DDBJ whole genome shotgun (WGS) entry which is preliminary data.</text>
</comment>
<feature type="transmembrane region" description="Helical" evidence="1">
    <location>
        <begin position="170"/>
        <end position="188"/>
    </location>
</feature>
<dbReference type="GO" id="GO:0080120">
    <property type="term" value="P:CAAX-box protein maturation"/>
    <property type="evidence" value="ECO:0007669"/>
    <property type="project" value="UniProtKB-ARBA"/>
</dbReference>
<proteinExistence type="predicted"/>
<keyword evidence="1" id="KW-0472">Membrane</keyword>
<accession>A0A0F9E052</accession>
<feature type="transmembrane region" description="Helical" evidence="1">
    <location>
        <begin position="54"/>
        <end position="76"/>
    </location>
</feature>
<feature type="transmembrane region" description="Helical" evidence="1">
    <location>
        <begin position="132"/>
        <end position="150"/>
    </location>
</feature>
<organism evidence="3">
    <name type="scientific">marine sediment metagenome</name>
    <dbReference type="NCBI Taxonomy" id="412755"/>
    <lineage>
        <taxon>unclassified sequences</taxon>
        <taxon>metagenomes</taxon>
        <taxon>ecological metagenomes</taxon>
    </lineage>
</organism>